<dbReference type="Gene3D" id="3.30.300.30">
    <property type="match status" value="1"/>
</dbReference>
<name>A0ABW7YCX3_STRCE</name>
<dbReference type="Gene3D" id="3.40.50.12780">
    <property type="entry name" value="N-terminal domain of ligase-like"/>
    <property type="match status" value="1"/>
</dbReference>
<dbReference type="CDD" id="cd04433">
    <property type="entry name" value="AFD_class_I"/>
    <property type="match status" value="1"/>
</dbReference>
<gene>
    <name evidence="2" type="ORF">ACIA8P_37575</name>
</gene>
<dbReference type="RefSeq" id="WP_398660701.1">
    <property type="nucleotide sequence ID" value="NZ_JBITDC010000019.1"/>
</dbReference>
<evidence type="ECO:0000313" key="2">
    <source>
        <dbReference type="EMBL" id="MFI5680256.1"/>
    </source>
</evidence>
<comment type="caution">
    <text evidence="2">The sequence shown here is derived from an EMBL/GenBank/DDBJ whole genome shotgun (WGS) entry which is preliminary data.</text>
</comment>
<dbReference type="InterPro" id="IPR042099">
    <property type="entry name" value="ANL_N_sf"/>
</dbReference>
<evidence type="ECO:0000313" key="3">
    <source>
        <dbReference type="Proteomes" id="UP001612415"/>
    </source>
</evidence>
<protein>
    <submittedName>
        <fullName evidence="2">Class I adenylate-forming enzyme family protein</fullName>
    </submittedName>
</protein>
<dbReference type="PANTHER" id="PTHR43767:SF1">
    <property type="entry name" value="NONRIBOSOMAL PEPTIDE SYNTHASE PES1 (EUROFUNG)-RELATED"/>
    <property type="match status" value="1"/>
</dbReference>
<accession>A0ABW7YCX3</accession>
<sequence length="556" mass="59622">MTLSARTLLSAESRVKLAADPDLGGGNVLESALAVSAHPDLPFIATGRPIATCDGGATTEFSLRELDRLVQSWSVWYLGKGVRPRDRVAVHIEDSFAYSVHLHALARIGAIAVLINSKAPKENALELIRRTGPVGVYTTRGRQDLLGHELADLPGSRWVVPAEDVPAPPPAELTAAARFRHAPDDPVSILHSSGTTGFPKPVVQTHASSIAGPRFRLTDYLDSPDDLMMAAQPQSHLGSVVYVNYAILAGTPMVAHYDPAGADLVDAIRRYRPTTVMAFAHAFAELADVEVADGAVDSVDSWVTMGDAIHEAHLKAILGKRDPELPSAVFYDRFGATELGWGLMVQPRSLTSQRNDRCIGRPDALSEVVVLRRDGTPAERGEIGLLGAKGPTITAGYWNDSDTTYRSRLSGYWLSGDLAYQDEAGDFYQVDRAVDSIETAGGTAHSVQMEELLLNELPVIVDCTVVAGRHGENTVAVALVATHDEHTDPALLLASANTALNAAGHPTLAVLELTRSVTDIPQGVTGKVLKRQLRRRYDTLADYLRASDPAVVAATL</sequence>
<dbReference type="InterPro" id="IPR000873">
    <property type="entry name" value="AMP-dep_synth/lig_dom"/>
</dbReference>
<dbReference type="Pfam" id="PF00501">
    <property type="entry name" value="AMP-binding"/>
    <property type="match status" value="1"/>
</dbReference>
<dbReference type="InterPro" id="IPR045851">
    <property type="entry name" value="AMP-bd_C_sf"/>
</dbReference>
<dbReference type="InterPro" id="IPR050237">
    <property type="entry name" value="ATP-dep_AMP-bd_enzyme"/>
</dbReference>
<dbReference type="EMBL" id="JBITDC010000019">
    <property type="protein sequence ID" value="MFI5680256.1"/>
    <property type="molecule type" value="Genomic_DNA"/>
</dbReference>
<keyword evidence="3" id="KW-1185">Reference proteome</keyword>
<dbReference type="Proteomes" id="UP001612415">
    <property type="component" value="Unassembled WGS sequence"/>
</dbReference>
<evidence type="ECO:0000259" key="1">
    <source>
        <dbReference type="Pfam" id="PF00501"/>
    </source>
</evidence>
<feature type="domain" description="AMP-dependent synthetase/ligase" evidence="1">
    <location>
        <begin position="53"/>
        <end position="398"/>
    </location>
</feature>
<dbReference type="InterPro" id="IPR020845">
    <property type="entry name" value="AMP-binding_CS"/>
</dbReference>
<dbReference type="SUPFAM" id="SSF56801">
    <property type="entry name" value="Acetyl-CoA synthetase-like"/>
    <property type="match status" value="1"/>
</dbReference>
<proteinExistence type="predicted"/>
<dbReference type="PROSITE" id="PS00455">
    <property type="entry name" value="AMP_BINDING"/>
    <property type="match status" value="1"/>
</dbReference>
<dbReference type="PANTHER" id="PTHR43767">
    <property type="entry name" value="LONG-CHAIN-FATTY-ACID--COA LIGASE"/>
    <property type="match status" value="1"/>
</dbReference>
<reference evidence="2 3" key="1">
    <citation type="submission" date="2024-10" db="EMBL/GenBank/DDBJ databases">
        <title>The Natural Products Discovery Center: Release of the First 8490 Sequenced Strains for Exploring Actinobacteria Biosynthetic Diversity.</title>
        <authorList>
            <person name="Kalkreuter E."/>
            <person name="Kautsar S.A."/>
            <person name="Yang D."/>
            <person name="Bader C.D."/>
            <person name="Teijaro C.N."/>
            <person name="Fluegel L."/>
            <person name="Davis C.M."/>
            <person name="Simpson J.R."/>
            <person name="Lauterbach L."/>
            <person name="Steele A.D."/>
            <person name="Gui C."/>
            <person name="Meng S."/>
            <person name="Li G."/>
            <person name="Viehrig K."/>
            <person name="Ye F."/>
            <person name="Su P."/>
            <person name="Kiefer A.F."/>
            <person name="Nichols A."/>
            <person name="Cepeda A.J."/>
            <person name="Yan W."/>
            <person name="Fan B."/>
            <person name="Jiang Y."/>
            <person name="Adhikari A."/>
            <person name="Zheng C.-J."/>
            <person name="Schuster L."/>
            <person name="Cowan T.M."/>
            <person name="Smanski M.J."/>
            <person name="Chevrette M.G."/>
            <person name="De Carvalho L.P.S."/>
            <person name="Shen B."/>
        </authorList>
    </citation>
    <scope>NUCLEOTIDE SEQUENCE [LARGE SCALE GENOMIC DNA]</scope>
    <source>
        <strain evidence="2 3">NPDC051599</strain>
    </source>
</reference>
<organism evidence="2 3">
    <name type="scientific">Streptomyces cellulosae</name>
    <dbReference type="NCBI Taxonomy" id="1968"/>
    <lineage>
        <taxon>Bacteria</taxon>
        <taxon>Bacillati</taxon>
        <taxon>Actinomycetota</taxon>
        <taxon>Actinomycetes</taxon>
        <taxon>Kitasatosporales</taxon>
        <taxon>Streptomycetaceae</taxon>
        <taxon>Streptomyces</taxon>
    </lineage>
</organism>